<evidence type="ECO:0000256" key="2">
    <source>
        <dbReference type="ARBA" id="ARBA00023054"/>
    </source>
</evidence>
<evidence type="ECO:0000256" key="3">
    <source>
        <dbReference type="SAM" id="MobiDB-lite"/>
    </source>
</evidence>
<feature type="domain" description="Coiled-coil" evidence="4">
    <location>
        <begin position="52"/>
        <end position="138"/>
    </location>
</feature>
<gene>
    <name evidence="5" type="ORF">ASTO00021_LOCUS772</name>
</gene>
<feature type="region of interest" description="Disordered" evidence="3">
    <location>
        <begin position="1"/>
        <end position="55"/>
    </location>
</feature>
<dbReference type="InterPro" id="IPR054414">
    <property type="entry name" value="Ccdc124/Oxs1_C"/>
</dbReference>
<keyword evidence="2" id="KW-0175">Coiled coil</keyword>
<evidence type="ECO:0000313" key="5">
    <source>
        <dbReference type="EMBL" id="CAE0430444.1"/>
    </source>
</evidence>
<protein>
    <recommendedName>
        <fullName evidence="4">Coiled-coil domain-containing protein</fullName>
    </recommendedName>
</protein>
<feature type="compositionally biased region" description="Basic and acidic residues" evidence="3">
    <location>
        <begin position="30"/>
        <end position="55"/>
    </location>
</feature>
<feature type="compositionally biased region" description="Basic residues" evidence="3">
    <location>
        <begin position="1"/>
        <end position="16"/>
    </location>
</feature>
<evidence type="ECO:0000259" key="4">
    <source>
        <dbReference type="Pfam" id="PF06244"/>
    </source>
</evidence>
<sequence length="142" mass="16439">MNQSKGKARKAAKAKKSKNDLNLLDAFMAEEEKAKSKKTEKEKKDDVFVVHNPNREKAVQQEKGIYNATGIDDAINALELSGASEQHPEKVNLKAAFKEYEEREMPKIKEEYPRLKRSQLKDRLWKQWQKSPDNPINRVESN</sequence>
<dbReference type="PANTHER" id="PTHR21680:SF0">
    <property type="entry name" value="COILED-COIL DOMAIN-CONTAINING PROTEIN 124"/>
    <property type="match status" value="1"/>
</dbReference>
<dbReference type="InterPro" id="IPR010422">
    <property type="entry name" value="Ccdc124/Oxs1"/>
</dbReference>
<dbReference type="Pfam" id="PF06244">
    <property type="entry name" value="Ccdc124"/>
    <property type="match status" value="1"/>
</dbReference>
<reference evidence="5" key="1">
    <citation type="submission" date="2021-01" db="EMBL/GenBank/DDBJ databases">
        <authorList>
            <person name="Corre E."/>
            <person name="Pelletier E."/>
            <person name="Niang G."/>
            <person name="Scheremetjew M."/>
            <person name="Finn R."/>
            <person name="Kale V."/>
            <person name="Holt S."/>
            <person name="Cochrane G."/>
            <person name="Meng A."/>
            <person name="Brown T."/>
            <person name="Cohen L."/>
        </authorList>
    </citation>
    <scope>NUCLEOTIDE SEQUENCE</scope>
    <source>
        <strain evidence="5">GSBS06</strain>
    </source>
</reference>
<comment type="similarity">
    <text evidence="1">Belongs to the CCDC124 family.</text>
</comment>
<dbReference type="AlphaFoldDB" id="A0A7S3PED0"/>
<organism evidence="5">
    <name type="scientific">Aplanochytrium stocchinoi</name>
    <dbReference type="NCBI Taxonomy" id="215587"/>
    <lineage>
        <taxon>Eukaryota</taxon>
        <taxon>Sar</taxon>
        <taxon>Stramenopiles</taxon>
        <taxon>Bigyra</taxon>
        <taxon>Labyrinthulomycetes</taxon>
        <taxon>Thraustochytrida</taxon>
        <taxon>Thraustochytriidae</taxon>
        <taxon>Aplanochytrium</taxon>
    </lineage>
</organism>
<evidence type="ECO:0000256" key="1">
    <source>
        <dbReference type="ARBA" id="ARBA00008296"/>
    </source>
</evidence>
<name>A0A7S3PED0_9STRA</name>
<accession>A0A7S3PED0</accession>
<dbReference type="EMBL" id="HBIN01001351">
    <property type="protein sequence ID" value="CAE0430444.1"/>
    <property type="molecule type" value="Transcribed_RNA"/>
</dbReference>
<proteinExistence type="inferred from homology"/>
<dbReference type="GO" id="GO:0005634">
    <property type="term" value="C:nucleus"/>
    <property type="evidence" value="ECO:0007669"/>
    <property type="project" value="TreeGrafter"/>
</dbReference>
<dbReference type="GO" id="GO:0003713">
    <property type="term" value="F:transcription coactivator activity"/>
    <property type="evidence" value="ECO:0007669"/>
    <property type="project" value="TreeGrafter"/>
</dbReference>
<dbReference type="GO" id="GO:0006366">
    <property type="term" value="P:transcription by RNA polymerase II"/>
    <property type="evidence" value="ECO:0007669"/>
    <property type="project" value="TreeGrafter"/>
</dbReference>
<dbReference type="PANTHER" id="PTHR21680">
    <property type="entry name" value="COILED-COIL DOMAIN-CONTAINING PROTEIN 124"/>
    <property type="match status" value="1"/>
</dbReference>